<accession>X0YSA5</accession>
<proteinExistence type="predicted"/>
<organism evidence="1">
    <name type="scientific">marine sediment metagenome</name>
    <dbReference type="NCBI Taxonomy" id="412755"/>
    <lineage>
        <taxon>unclassified sequences</taxon>
        <taxon>metagenomes</taxon>
        <taxon>ecological metagenomes</taxon>
    </lineage>
</organism>
<protein>
    <submittedName>
        <fullName evidence="1">Uncharacterized protein</fullName>
    </submittedName>
</protein>
<sequence length="106" mass="11354">PGLLKRSGRWFISGAPKVDIEAGIWRSVYLTVPVAAWLATVINIPVGPLDGWSGSLRVLRTYIDGVKQEPPVPVTVDVVDATVELGTIMKRKGIFSGSAPDLAFPV</sequence>
<reference evidence="1" key="1">
    <citation type="journal article" date="2014" name="Front. Microbiol.">
        <title>High frequency of phylogenetically diverse reductive dehalogenase-homologous genes in deep subseafloor sedimentary metagenomes.</title>
        <authorList>
            <person name="Kawai M."/>
            <person name="Futagami T."/>
            <person name="Toyoda A."/>
            <person name="Takaki Y."/>
            <person name="Nishi S."/>
            <person name="Hori S."/>
            <person name="Arai W."/>
            <person name="Tsubouchi T."/>
            <person name="Morono Y."/>
            <person name="Uchiyama I."/>
            <person name="Ito T."/>
            <person name="Fujiyama A."/>
            <person name="Inagaki F."/>
            <person name="Takami H."/>
        </authorList>
    </citation>
    <scope>NUCLEOTIDE SEQUENCE</scope>
    <source>
        <strain evidence="1">Expedition CK06-06</strain>
    </source>
</reference>
<dbReference type="EMBL" id="BART01000949">
    <property type="protein sequence ID" value="GAG59334.1"/>
    <property type="molecule type" value="Genomic_DNA"/>
</dbReference>
<feature type="non-terminal residue" evidence="1">
    <location>
        <position position="1"/>
    </location>
</feature>
<comment type="caution">
    <text evidence="1">The sequence shown here is derived from an EMBL/GenBank/DDBJ whole genome shotgun (WGS) entry which is preliminary data.</text>
</comment>
<evidence type="ECO:0000313" key="1">
    <source>
        <dbReference type="EMBL" id="GAG59334.1"/>
    </source>
</evidence>
<gene>
    <name evidence="1" type="ORF">S01H4_03758</name>
</gene>
<name>X0YSA5_9ZZZZ</name>
<dbReference type="AlphaFoldDB" id="X0YSA5"/>